<dbReference type="RefSeq" id="WP_209651095.1">
    <property type="nucleotide sequence ID" value="NZ_JBEPNV010000005.1"/>
</dbReference>
<keyword evidence="2" id="KW-1185">Reference proteome</keyword>
<dbReference type="Proteomes" id="UP001549119">
    <property type="component" value="Unassembled WGS sequence"/>
</dbReference>
<evidence type="ECO:0000313" key="2">
    <source>
        <dbReference type="Proteomes" id="UP001549119"/>
    </source>
</evidence>
<proteinExistence type="predicted"/>
<protein>
    <submittedName>
        <fullName evidence="1">5-bromo-4-chloroindolyl phosphate hydrolysis protein</fullName>
    </submittedName>
</protein>
<name>A0ABV2NTV9_9HYPH</name>
<gene>
    <name evidence="1" type="ORF">ABIC20_007362</name>
</gene>
<sequence>MLLVEMTPEEIRDVFENHGDDLRRLDHAIEVALDKLEWIERKGEKAKSPYAISKLTAGLSEEERGRIIDHAIRLTNVRAQRRAADDALQMSARDIRDFQKILDEATRSTDELNKMLASRRGLLGRLRWLFFGK</sequence>
<evidence type="ECO:0000313" key="1">
    <source>
        <dbReference type="EMBL" id="MET3869977.1"/>
    </source>
</evidence>
<reference evidence="1 2" key="1">
    <citation type="submission" date="2024-06" db="EMBL/GenBank/DDBJ databases">
        <title>Genomics of switchgrass bacterial isolates.</title>
        <authorList>
            <person name="Shade A."/>
        </authorList>
    </citation>
    <scope>NUCLEOTIDE SEQUENCE [LARGE SCALE GENOMIC DNA]</scope>
    <source>
        <strain evidence="1 2">PvP084</strain>
    </source>
</reference>
<dbReference type="EMBL" id="JBEPNW010000008">
    <property type="protein sequence ID" value="MET3869977.1"/>
    <property type="molecule type" value="Genomic_DNA"/>
</dbReference>
<accession>A0ABV2NTV9</accession>
<organism evidence="1 2">
    <name type="scientific">Methylobacterium radiotolerans</name>
    <dbReference type="NCBI Taxonomy" id="31998"/>
    <lineage>
        <taxon>Bacteria</taxon>
        <taxon>Pseudomonadati</taxon>
        <taxon>Pseudomonadota</taxon>
        <taxon>Alphaproteobacteria</taxon>
        <taxon>Hyphomicrobiales</taxon>
        <taxon>Methylobacteriaceae</taxon>
        <taxon>Methylobacterium</taxon>
    </lineage>
</organism>
<comment type="caution">
    <text evidence="1">The sequence shown here is derived from an EMBL/GenBank/DDBJ whole genome shotgun (WGS) entry which is preliminary data.</text>
</comment>